<dbReference type="InterPro" id="IPR027073">
    <property type="entry name" value="5_3_exoribonuclease"/>
</dbReference>
<gene>
    <name evidence="12" type="ORF">EW026_g3900</name>
</gene>
<keyword evidence="13" id="KW-1185">Reference proteome</keyword>
<evidence type="ECO:0000256" key="4">
    <source>
        <dbReference type="ARBA" id="ARBA00022801"/>
    </source>
</evidence>
<evidence type="ECO:0000256" key="5">
    <source>
        <dbReference type="ARBA" id="ARBA00022839"/>
    </source>
</evidence>
<dbReference type="InterPro" id="IPR041385">
    <property type="entry name" value="SH3_12"/>
</dbReference>
<reference evidence="12 13" key="1">
    <citation type="submission" date="2019-02" db="EMBL/GenBank/DDBJ databases">
        <title>Genome sequencing of the rare red list fungi Phlebia centrifuga.</title>
        <authorList>
            <person name="Buettner E."/>
            <person name="Kellner H."/>
        </authorList>
    </citation>
    <scope>NUCLEOTIDE SEQUENCE [LARGE SCALE GENOMIC DNA]</scope>
    <source>
        <strain evidence="12 13">DSM 108282</strain>
    </source>
</reference>
<comment type="similarity">
    <text evidence="1">Belongs to the 5'-3' exonuclease family. XRN2/RAT1 subfamily.</text>
</comment>
<dbReference type="GO" id="GO:0003723">
    <property type="term" value="F:RNA binding"/>
    <property type="evidence" value="ECO:0007669"/>
    <property type="project" value="TreeGrafter"/>
</dbReference>
<dbReference type="Pfam" id="PF03159">
    <property type="entry name" value="XRN_N"/>
    <property type="match status" value="1"/>
</dbReference>
<dbReference type="InterPro" id="IPR016494">
    <property type="entry name" value="5_3_exoribonuclease_1"/>
</dbReference>
<dbReference type="FunFam" id="3.40.50.12390:FF:000002">
    <property type="entry name" value="5'-3' exoribonuclease 1"/>
    <property type="match status" value="1"/>
</dbReference>
<dbReference type="AlphaFoldDB" id="A0A4S4KNE5"/>
<evidence type="ECO:0000256" key="6">
    <source>
        <dbReference type="SAM" id="MobiDB-lite"/>
    </source>
</evidence>
<comment type="caution">
    <text evidence="12">The sequence shown here is derived from an EMBL/GenBank/DDBJ whole genome shotgun (WGS) entry which is preliminary data.</text>
</comment>
<dbReference type="GO" id="GO:0004534">
    <property type="term" value="F:5'-3' RNA exonuclease activity"/>
    <property type="evidence" value="ECO:0007669"/>
    <property type="project" value="TreeGrafter"/>
</dbReference>
<feature type="domain" description="5'-3' exoribonuclease 1 SH3-like" evidence="9">
    <location>
        <begin position="1094"/>
        <end position="1145"/>
    </location>
</feature>
<feature type="compositionally biased region" description="Basic and acidic residues" evidence="6">
    <location>
        <begin position="11"/>
        <end position="33"/>
    </location>
</feature>
<feature type="domain" description="Xrn1 helical" evidence="8">
    <location>
        <begin position="378"/>
        <end position="608"/>
    </location>
</feature>
<dbReference type="Pfam" id="PF17846">
    <property type="entry name" value="XRN_M"/>
    <property type="match status" value="2"/>
</dbReference>
<evidence type="ECO:0000256" key="2">
    <source>
        <dbReference type="ARBA" id="ARBA00022664"/>
    </source>
</evidence>
<dbReference type="InterPro" id="IPR040992">
    <property type="entry name" value="XRN1_D1"/>
</dbReference>
<dbReference type="Gene3D" id="1.25.40.1050">
    <property type="match status" value="1"/>
</dbReference>
<keyword evidence="2" id="KW-0507">mRNA processing</keyword>
<dbReference type="PANTHER" id="PTHR12341:SF7">
    <property type="entry name" value="5'-3' EXORIBONUCLEASE 1"/>
    <property type="match status" value="1"/>
</dbReference>
<dbReference type="InterPro" id="IPR041412">
    <property type="entry name" value="Xrn1_helical"/>
</dbReference>
<dbReference type="PANTHER" id="PTHR12341">
    <property type="entry name" value="5'-&gt;3' EXORIBONUCLEASE"/>
    <property type="match status" value="1"/>
</dbReference>
<dbReference type="GO" id="GO:0006397">
    <property type="term" value="P:mRNA processing"/>
    <property type="evidence" value="ECO:0007669"/>
    <property type="project" value="UniProtKB-KW"/>
</dbReference>
<dbReference type="Gene3D" id="2.30.30.750">
    <property type="match status" value="1"/>
</dbReference>
<dbReference type="Pfam" id="PF18332">
    <property type="entry name" value="XRN1_D1"/>
    <property type="match status" value="1"/>
</dbReference>
<sequence>MNQQRSRRFRTAKEAKEVKEKAESKGEKLPDEKAFDSNCITPGTPFMVRLSEQLRYFVNKKITEDSNWRDITVVLSGHEVPGEGEHKIMEYIRLSRAQPDYDPNVRHCLYGLDADLIMLGLLSHDPHFCLLREEVKFGPASKSKGNKSLESINFYLLHLTLMREYLDLEFHEIEPMLPFQYNLERVIDDFILLAVFVGNDFLPNLPDLHIHENGLEKLFDVYKKALPSLDGYLNENGVINTQRLQVILDEMAEWEKEVFEKEYSDLNWYKGKQAKHVKAMEMGRKRQKLVLTTSQKAIFEQVKAFVLEHRSPTSAAHQRKSRLTMPNVFPAADRLFVNKLAEDLHLSLTWDEYDEQDNNLVTWRFPGELEEQVPEDGESNVKIEEEGEEEDDAAWEDEEDEESKAAVDRVLGKYEKAKVAEDDKEGDFDARYEISIQEKMAEWKRGYYKGKLEISYDDPQDMHDLVYRYVEGMQWVMHYYYSGVASWSWFYNYHYAPRISDLKGVDQMVFNFDLGKPFRPFEQLMGVLPTASKDHIPQAYQELMYDPNSPILDFYPTEFEQDLNGKKQEWEAIVKIPFIEETRLLKAMGSREHRLTEEEKRRNSFGTSTKFTFNAGEPTTYPSSLPGFFPTLYRCTCHMEPFDLPTLDGLHLVEGLCDGVFLGAEALAGFPSLQTLPHTAALGHHGVNVHGSESRNQSMVVHINNVHEGRKVEDIAHETIGQRVFIGWPFLQEGMVKAVSDGLFKYEKPVIAGGPAKVVSNPHTPQGLGMWKTKAERIENHYSKRCGVVTGEIEVLLHVRPLKGLKRLDTGAFVKDYEGPDKEIEQAAQMAVTDVASEDPRFLEKDAPPLSEEFPESSKVFFLGEHAYGVAAQVSETSKDSLSIVLAFFPSETAENEKFKAVVANRLSNRYYPSFKVANTVGLESMAVAKITSSFMVITSDGQKNNLGLSLKFDAKGLKVIDYSRKDGRHWEFSEKAIGLIHEYKQKYPEVMLSLSQRGDAMPRSADVFPQFEDPDAKVKEVKQWLQSKGIRNFEPVSLFCDQLKKETVKEIELLADSFTSSKSRDAIKKAIVKNIPRQAVLKPSHAVYRLQNQHFALGDRVTMVQDSGGVPLSVKGVVIGMNAKSMDVVWDVPFLSGTTLGDRYMGIPTFDTLILTVY</sequence>
<dbReference type="Pfam" id="PF18334">
    <property type="entry name" value="XRN1_D2_D3"/>
    <property type="match status" value="1"/>
</dbReference>
<evidence type="ECO:0000259" key="9">
    <source>
        <dbReference type="Pfam" id="PF18129"/>
    </source>
</evidence>
<evidence type="ECO:0000259" key="7">
    <source>
        <dbReference type="Pfam" id="PF03159"/>
    </source>
</evidence>
<dbReference type="Gene3D" id="2.30.30.30">
    <property type="match status" value="1"/>
</dbReference>
<dbReference type="FunFam" id="1.25.40.1050:FF:000002">
    <property type="entry name" value="5'-3' exoribonuclease"/>
    <property type="match status" value="1"/>
</dbReference>
<keyword evidence="4" id="KW-0378">Hydrolase</keyword>
<evidence type="ECO:0000256" key="1">
    <source>
        <dbReference type="ARBA" id="ARBA00006994"/>
    </source>
</evidence>
<dbReference type="PIRSF" id="PIRSF006743">
    <property type="entry name" value="Exonuclease_Xnr1"/>
    <property type="match status" value="1"/>
</dbReference>
<dbReference type="InterPro" id="IPR041106">
    <property type="entry name" value="XRN1_D2_D3"/>
</dbReference>
<feature type="domain" description="Xrn1 N-terminal" evidence="7">
    <location>
        <begin position="1"/>
        <end position="134"/>
    </location>
</feature>
<feature type="domain" description="5'-3' exoribonuclease 1 D1" evidence="10">
    <location>
        <begin position="655"/>
        <end position="845"/>
    </location>
</feature>
<dbReference type="EMBL" id="SGPJ01000128">
    <property type="protein sequence ID" value="THG98249.1"/>
    <property type="molecule type" value="Genomic_DNA"/>
</dbReference>
<feature type="region of interest" description="Disordered" evidence="6">
    <location>
        <begin position="371"/>
        <end position="402"/>
    </location>
</feature>
<dbReference type="InterPro" id="IPR047007">
    <property type="entry name" value="XRN1_D1_sf"/>
</dbReference>
<evidence type="ECO:0000313" key="13">
    <source>
        <dbReference type="Proteomes" id="UP000309038"/>
    </source>
</evidence>
<organism evidence="12 13">
    <name type="scientific">Hermanssonia centrifuga</name>
    <dbReference type="NCBI Taxonomy" id="98765"/>
    <lineage>
        <taxon>Eukaryota</taxon>
        <taxon>Fungi</taxon>
        <taxon>Dikarya</taxon>
        <taxon>Basidiomycota</taxon>
        <taxon>Agaricomycotina</taxon>
        <taxon>Agaricomycetes</taxon>
        <taxon>Polyporales</taxon>
        <taxon>Meruliaceae</taxon>
        <taxon>Hermanssonia</taxon>
    </lineage>
</organism>
<dbReference type="Gene3D" id="3.40.50.12390">
    <property type="match status" value="1"/>
</dbReference>
<dbReference type="GO" id="GO:0016075">
    <property type="term" value="P:rRNA catabolic process"/>
    <property type="evidence" value="ECO:0007669"/>
    <property type="project" value="TreeGrafter"/>
</dbReference>
<dbReference type="Gene3D" id="2.170.260.40">
    <property type="match status" value="1"/>
</dbReference>
<feature type="domain" description="Xrn1 helical" evidence="8">
    <location>
        <begin position="180"/>
        <end position="297"/>
    </location>
</feature>
<proteinExistence type="inferred from homology"/>
<feature type="domain" description="Exoribonuclease Xrn1 D2/D3" evidence="11">
    <location>
        <begin position="849"/>
        <end position="1074"/>
    </location>
</feature>
<name>A0A4S4KNE5_9APHY</name>
<protein>
    <submittedName>
        <fullName evidence="12">Uncharacterized protein</fullName>
    </submittedName>
</protein>
<feature type="compositionally biased region" description="Basic residues" evidence="6">
    <location>
        <begin position="1"/>
        <end position="10"/>
    </location>
</feature>
<dbReference type="Proteomes" id="UP000309038">
    <property type="component" value="Unassembled WGS sequence"/>
</dbReference>
<dbReference type="InterPro" id="IPR047008">
    <property type="entry name" value="XRN1_SH3_sf"/>
</dbReference>
<feature type="region of interest" description="Disordered" evidence="6">
    <location>
        <begin position="1"/>
        <end position="33"/>
    </location>
</feature>
<accession>A0A4S4KNE5</accession>
<dbReference type="GO" id="GO:0000956">
    <property type="term" value="P:nuclear-transcribed mRNA catabolic process"/>
    <property type="evidence" value="ECO:0007669"/>
    <property type="project" value="InterPro"/>
</dbReference>
<evidence type="ECO:0000313" key="12">
    <source>
        <dbReference type="EMBL" id="THG98249.1"/>
    </source>
</evidence>
<keyword evidence="5" id="KW-0269">Exonuclease</keyword>
<evidence type="ECO:0000259" key="8">
    <source>
        <dbReference type="Pfam" id="PF17846"/>
    </source>
</evidence>
<dbReference type="GO" id="GO:0005634">
    <property type="term" value="C:nucleus"/>
    <property type="evidence" value="ECO:0007669"/>
    <property type="project" value="TreeGrafter"/>
</dbReference>
<dbReference type="InterPro" id="IPR014722">
    <property type="entry name" value="Rib_uL2_dom2"/>
</dbReference>
<dbReference type="CDD" id="cd18673">
    <property type="entry name" value="PIN_XRN1-2-like"/>
    <property type="match status" value="1"/>
</dbReference>
<dbReference type="Pfam" id="PF18129">
    <property type="entry name" value="SH3_12"/>
    <property type="match status" value="1"/>
</dbReference>
<evidence type="ECO:0000259" key="10">
    <source>
        <dbReference type="Pfam" id="PF18332"/>
    </source>
</evidence>
<evidence type="ECO:0000259" key="11">
    <source>
        <dbReference type="Pfam" id="PF18334"/>
    </source>
</evidence>
<dbReference type="InterPro" id="IPR004859">
    <property type="entry name" value="Xrn1_N"/>
</dbReference>
<keyword evidence="3" id="KW-0540">Nuclease</keyword>
<evidence type="ECO:0000256" key="3">
    <source>
        <dbReference type="ARBA" id="ARBA00022722"/>
    </source>
</evidence>
<feature type="compositionally biased region" description="Acidic residues" evidence="6">
    <location>
        <begin position="385"/>
        <end position="402"/>
    </location>
</feature>